<keyword evidence="3" id="KW-1185">Reference proteome</keyword>
<organism evidence="2 3">
    <name type="scientific">Muraenolepis orangiensis</name>
    <name type="common">Patagonian moray cod</name>
    <dbReference type="NCBI Taxonomy" id="630683"/>
    <lineage>
        <taxon>Eukaryota</taxon>
        <taxon>Metazoa</taxon>
        <taxon>Chordata</taxon>
        <taxon>Craniata</taxon>
        <taxon>Vertebrata</taxon>
        <taxon>Euteleostomi</taxon>
        <taxon>Actinopterygii</taxon>
        <taxon>Neopterygii</taxon>
        <taxon>Teleostei</taxon>
        <taxon>Neoteleostei</taxon>
        <taxon>Acanthomorphata</taxon>
        <taxon>Zeiogadaria</taxon>
        <taxon>Gadariae</taxon>
        <taxon>Gadiformes</taxon>
        <taxon>Muraenolepidoidei</taxon>
        <taxon>Muraenolepididae</taxon>
        <taxon>Muraenolepis</taxon>
    </lineage>
</organism>
<evidence type="ECO:0000313" key="2">
    <source>
        <dbReference type="EMBL" id="KAJ3589404.1"/>
    </source>
</evidence>
<accession>A0A9Q0I888</accession>
<dbReference type="AlphaFoldDB" id="A0A9Q0I888"/>
<protein>
    <submittedName>
        <fullName evidence="2">Uncharacterized protein</fullName>
    </submittedName>
</protein>
<feature type="region of interest" description="Disordered" evidence="1">
    <location>
        <begin position="19"/>
        <end position="70"/>
    </location>
</feature>
<evidence type="ECO:0000313" key="3">
    <source>
        <dbReference type="Proteomes" id="UP001148018"/>
    </source>
</evidence>
<dbReference type="Proteomes" id="UP001148018">
    <property type="component" value="Unassembled WGS sequence"/>
</dbReference>
<dbReference type="EMBL" id="JANIIK010000115">
    <property type="protein sequence ID" value="KAJ3589404.1"/>
    <property type="molecule type" value="Genomic_DNA"/>
</dbReference>
<proteinExistence type="predicted"/>
<gene>
    <name evidence="2" type="ORF">NHX12_010249</name>
</gene>
<sequence length="70" mass="7671">MYNMKDQVVQVIVGERASQARADQMEGEGSKRPVPHLDVLHPWGGDAREASESCRGSTYPKNQDGTVVTV</sequence>
<name>A0A9Q0I888_9TELE</name>
<comment type="caution">
    <text evidence="2">The sequence shown here is derived from an EMBL/GenBank/DDBJ whole genome shotgun (WGS) entry which is preliminary data.</text>
</comment>
<feature type="compositionally biased region" description="Polar residues" evidence="1">
    <location>
        <begin position="54"/>
        <end position="70"/>
    </location>
</feature>
<reference evidence="2" key="1">
    <citation type="submission" date="2022-07" db="EMBL/GenBank/DDBJ databases">
        <title>Chromosome-level genome of Muraenolepis orangiensis.</title>
        <authorList>
            <person name="Kim J."/>
        </authorList>
    </citation>
    <scope>NUCLEOTIDE SEQUENCE</scope>
    <source>
        <strain evidence="2">KU_S4_2022</strain>
        <tissue evidence="2">Muscle</tissue>
    </source>
</reference>
<evidence type="ECO:0000256" key="1">
    <source>
        <dbReference type="SAM" id="MobiDB-lite"/>
    </source>
</evidence>